<evidence type="ECO:0000313" key="2">
    <source>
        <dbReference type="Proteomes" id="UP000240493"/>
    </source>
</evidence>
<sequence length="112" mass="11790">MRSSWKQACAVSYLAPISACGEAAAMGPKSAMEPVVRLACSDDNAPRRPTAVEGPCVLASGYLLSASDFPVQPDVSLDGGIELWASYKGWNLRFRDARAVEDLPPGSSCASL</sequence>
<accession>A0A2T3Z3W3</accession>
<proteinExistence type="predicted"/>
<gene>
    <name evidence="1" type="ORF">M441DRAFT_70609</name>
</gene>
<dbReference type="Proteomes" id="UP000240493">
    <property type="component" value="Unassembled WGS sequence"/>
</dbReference>
<keyword evidence="2" id="KW-1185">Reference proteome</keyword>
<reference evidence="1 2" key="1">
    <citation type="submission" date="2016-07" db="EMBL/GenBank/DDBJ databases">
        <title>Multiple horizontal gene transfer events from other fungi enriched the ability of initially mycotrophic Trichoderma (Ascomycota) to feed on dead plant biomass.</title>
        <authorList>
            <consortium name="DOE Joint Genome Institute"/>
            <person name="Aerts A."/>
            <person name="Atanasova L."/>
            <person name="Chenthamara K."/>
            <person name="Zhang J."/>
            <person name="Grujic M."/>
            <person name="Henrissat B."/>
            <person name="Kuo A."/>
            <person name="Salamov A."/>
            <person name="Lipzen A."/>
            <person name="Labutti K."/>
            <person name="Barry K."/>
            <person name="Miao Y."/>
            <person name="Rahimi M.J."/>
            <person name="Shen Q."/>
            <person name="Grigoriev I.V."/>
            <person name="Kubicek C.P."/>
            <person name="Druzhinina I.S."/>
        </authorList>
    </citation>
    <scope>NUCLEOTIDE SEQUENCE [LARGE SCALE GENOMIC DNA]</scope>
    <source>
        <strain evidence="1 2">CBS 433.97</strain>
    </source>
</reference>
<dbReference type="EMBL" id="KZ679264">
    <property type="protein sequence ID" value="PTB39489.1"/>
    <property type="molecule type" value="Genomic_DNA"/>
</dbReference>
<organism evidence="1 2">
    <name type="scientific">Trichoderma asperellum (strain ATCC 204424 / CBS 433.97 / NBRC 101777)</name>
    <dbReference type="NCBI Taxonomy" id="1042311"/>
    <lineage>
        <taxon>Eukaryota</taxon>
        <taxon>Fungi</taxon>
        <taxon>Dikarya</taxon>
        <taxon>Ascomycota</taxon>
        <taxon>Pezizomycotina</taxon>
        <taxon>Sordariomycetes</taxon>
        <taxon>Hypocreomycetidae</taxon>
        <taxon>Hypocreales</taxon>
        <taxon>Hypocreaceae</taxon>
        <taxon>Trichoderma</taxon>
    </lineage>
</organism>
<protein>
    <submittedName>
        <fullName evidence="1">Uncharacterized protein</fullName>
    </submittedName>
</protein>
<evidence type="ECO:0000313" key="1">
    <source>
        <dbReference type="EMBL" id="PTB39489.1"/>
    </source>
</evidence>
<dbReference type="AlphaFoldDB" id="A0A2T3Z3W3"/>
<name>A0A2T3Z3W3_TRIA4</name>